<dbReference type="AlphaFoldDB" id="A0A1I0U2R5"/>
<gene>
    <name evidence="1" type="ORF">SAMN04488511_1191</name>
</gene>
<protein>
    <submittedName>
        <fullName evidence="1">Uncharacterized protein</fullName>
    </submittedName>
</protein>
<dbReference type="OrthoDB" id="9156218at2"/>
<dbReference type="Proteomes" id="UP000198836">
    <property type="component" value="Unassembled WGS sequence"/>
</dbReference>
<keyword evidence="2" id="KW-1185">Reference proteome</keyword>
<evidence type="ECO:0000313" key="1">
    <source>
        <dbReference type="EMBL" id="SFA58288.1"/>
    </source>
</evidence>
<accession>A0A1I0U2R5</accession>
<name>A0A1I0U2R5_9SPHI</name>
<sequence length="76" mass="8948">MMNLEYVLWSCILIGPRKYGHDTINETDINHLNKLSIIANAWIVFDDETDETAIELKHWKKQFQIAIENNKKLTCD</sequence>
<dbReference type="RefSeq" id="WP_090987017.1">
    <property type="nucleotide sequence ID" value="NZ_FOJM01000019.1"/>
</dbReference>
<evidence type="ECO:0000313" key="2">
    <source>
        <dbReference type="Proteomes" id="UP000198836"/>
    </source>
</evidence>
<dbReference type="EMBL" id="FOJM01000019">
    <property type="protein sequence ID" value="SFA58288.1"/>
    <property type="molecule type" value="Genomic_DNA"/>
</dbReference>
<organism evidence="1 2">
    <name type="scientific">Pedobacter suwonensis</name>
    <dbReference type="NCBI Taxonomy" id="332999"/>
    <lineage>
        <taxon>Bacteria</taxon>
        <taxon>Pseudomonadati</taxon>
        <taxon>Bacteroidota</taxon>
        <taxon>Sphingobacteriia</taxon>
        <taxon>Sphingobacteriales</taxon>
        <taxon>Sphingobacteriaceae</taxon>
        <taxon>Pedobacter</taxon>
    </lineage>
</organism>
<proteinExistence type="predicted"/>
<reference evidence="2" key="1">
    <citation type="submission" date="2016-10" db="EMBL/GenBank/DDBJ databases">
        <authorList>
            <person name="Varghese N."/>
            <person name="Submissions S."/>
        </authorList>
    </citation>
    <scope>NUCLEOTIDE SEQUENCE [LARGE SCALE GENOMIC DNA]</scope>
    <source>
        <strain evidence="2">DSM 18130</strain>
    </source>
</reference>